<dbReference type="InterPro" id="IPR009057">
    <property type="entry name" value="Homeodomain-like_sf"/>
</dbReference>
<protein>
    <submittedName>
        <fullName evidence="1">Aminoacyl tRNA synthase complex-interacting multifunctional protein 1-like</fullName>
    </submittedName>
</protein>
<name>A0A8H3KWN8_9GLOM</name>
<organism evidence="1 2">
    <name type="scientific">Rhizophagus clarus</name>
    <dbReference type="NCBI Taxonomy" id="94130"/>
    <lineage>
        <taxon>Eukaryota</taxon>
        <taxon>Fungi</taxon>
        <taxon>Fungi incertae sedis</taxon>
        <taxon>Mucoromycota</taxon>
        <taxon>Glomeromycotina</taxon>
        <taxon>Glomeromycetes</taxon>
        <taxon>Glomerales</taxon>
        <taxon>Glomeraceae</taxon>
        <taxon>Rhizophagus</taxon>
    </lineage>
</organism>
<accession>A0A8H3KWN8</accession>
<proteinExistence type="predicted"/>
<dbReference type="AlphaFoldDB" id="A0A8H3KWN8"/>
<evidence type="ECO:0000313" key="2">
    <source>
        <dbReference type="Proteomes" id="UP000615446"/>
    </source>
</evidence>
<dbReference type="OrthoDB" id="2351036at2759"/>
<dbReference type="Gene3D" id="1.10.10.10">
    <property type="entry name" value="Winged helix-like DNA-binding domain superfamily/Winged helix DNA-binding domain"/>
    <property type="match status" value="1"/>
</dbReference>
<gene>
    <name evidence="1" type="ORF">RCL2_000300800</name>
</gene>
<dbReference type="SUPFAM" id="SSF46689">
    <property type="entry name" value="Homeodomain-like"/>
    <property type="match status" value="1"/>
</dbReference>
<dbReference type="InterPro" id="IPR036388">
    <property type="entry name" value="WH-like_DNA-bd_sf"/>
</dbReference>
<comment type="caution">
    <text evidence="1">The sequence shown here is derived from an EMBL/GenBank/DDBJ whole genome shotgun (WGS) entry which is preliminary data.</text>
</comment>
<reference evidence="1" key="1">
    <citation type="submission" date="2019-10" db="EMBL/GenBank/DDBJ databases">
        <title>Conservation and host-specific expression of non-tandemly repeated heterogenous ribosome RNA gene in arbuscular mycorrhizal fungi.</title>
        <authorList>
            <person name="Maeda T."/>
            <person name="Kobayashi Y."/>
            <person name="Nakagawa T."/>
            <person name="Ezawa T."/>
            <person name="Yamaguchi K."/>
            <person name="Bino T."/>
            <person name="Nishimoto Y."/>
            <person name="Shigenobu S."/>
            <person name="Kawaguchi M."/>
        </authorList>
    </citation>
    <scope>NUCLEOTIDE SEQUENCE</scope>
    <source>
        <strain evidence="1">HR1</strain>
    </source>
</reference>
<evidence type="ECO:0000313" key="1">
    <source>
        <dbReference type="EMBL" id="GES75580.1"/>
    </source>
</evidence>
<dbReference type="EMBL" id="BLAL01000016">
    <property type="protein sequence ID" value="GES75580.1"/>
    <property type="molecule type" value="Genomic_DNA"/>
</dbReference>
<dbReference type="Proteomes" id="UP000615446">
    <property type="component" value="Unassembled WGS sequence"/>
</dbReference>
<sequence>MFTTSSILESDKLDSNKLLSNEKLDLDELSFDIFNLDKLVSKELDSDELVSDKVDLDEILSKELTKFEHDEIVGLSKINLSVRKIAKVLLKAKSTVQDIINKYRKCGLITAAPQSGRPHILTSRNTRILTKMVKKNKQTSLEELTEDFNNSLQISVSSKIVSRKLHKEGYYG</sequence>